<dbReference type="PROSITE" id="PS50014">
    <property type="entry name" value="BROMODOMAIN_2"/>
    <property type="match status" value="2"/>
</dbReference>
<dbReference type="PANTHER" id="PTHR16062">
    <property type="entry name" value="SWI/SNF-RELATED"/>
    <property type="match status" value="1"/>
</dbReference>
<evidence type="ECO:0000259" key="10">
    <source>
        <dbReference type="PROSITE" id="PS50014"/>
    </source>
</evidence>
<evidence type="ECO:0000256" key="8">
    <source>
        <dbReference type="PROSITE-ProRule" id="PRU00035"/>
    </source>
</evidence>
<evidence type="ECO:0000256" key="4">
    <source>
        <dbReference type="ARBA" id="ARBA00023015"/>
    </source>
</evidence>
<keyword evidence="5 8" id="KW-0103">Bromodomain</keyword>
<evidence type="ECO:0000256" key="2">
    <source>
        <dbReference type="ARBA" id="ARBA00022737"/>
    </source>
</evidence>
<dbReference type="PANTHER" id="PTHR16062:SF19">
    <property type="entry name" value="PROTEIN POLYBROMO-1"/>
    <property type="match status" value="1"/>
</dbReference>
<dbReference type="Gene3D" id="1.20.920.10">
    <property type="entry name" value="Bromodomain-like"/>
    <property type="match status" value="2"/>
</dbReference>
<feature type="compositionally biased region" description="Acidic residues" evidence="9">
    <location>
        <begin position="206"/>
        <end position="232"/>
    </location>
</feature>
<name>A0ABR3Y2F7_9PEZI</name>
<accession>A0ABR3Y2F7</accession>
<feature type="compositionally biased region" description="Polar residues" evidence="9">
    <location>
        <begin position="531"/>
        <end position="540"/>
    </location>
</feature>
<dbReference type="InterPro" id="IPR054551">
    <property type="entry name" value="RSC4_Ig-like"/>
</dbReference>
<dbReference type="Pfam" id="PF00439">
    <property type="entry name" value="Bromodomain"/>
    <property type="match status" value="2"/>
</dbReference>
<feature type="domain" description="Bromo" evidence="10">
    <location>
        <begin position="300"/>
        <end position="383"/>
    </location>
</feature>
<evidence type="ECO:0000313" key="12">
    <source>
        <dbReference type="Proteomes" id="UP001583177"/>
    </source>
</evidence>
<dbReference type="SMART" id="SM00297">
    <property type="entry name" value="BROMO"/>
    <property type="match status" value="2"/>
</dbReference>
<protein>
    <recommendedName>
        <fullName evidence="10">Bromo domain-containing protein</fullName>
    </recommendedName>
</protein>
<gene>
    <name evidence="11" type="ORF">Daus18300_000635</name>
</gene>
<dbReference type="SUPFAM" id="SSF47370">
    <property type="entry name" value="Bromodomain"/>
    <property type="match status" value="2"/>
</dbReference>
<keyword evidence="3" id="KW-0156">Chromatin regulator</keyword>
<feature type="region of interest" description="Disordered" evidence="9">
    <location>
        <begin position="435"/>
        <end position="475"/>
    </location>
</feature>
<dbReference type="InterPro" id="IPR001487">
    <property type="entry name" value="Bromodomain"/>
</dbReference>
<keyword evidence="2" id="KW-0677">Repeat</keyword>
<evidence type="ECO:0000256" key="5">
    <source>
        <dbReference type="ARBA" id="ARBA00023117"/>
    </source>
</evidence>
<feature type="domain" description="Bromo" evidence="10">
    <location>
        <begin position="62"/>
        <end position="132"/>
    </location>
</feature>
<feature type="region of interest" description="Disordered" evidence="9">
    <location>
        <begin position="531"/>
        <end position="553"/>
    </location>
</feature>
<dbReference type="Pfam" id="PF22994">
    <property type="entry name" value="RSC4_Ig_like"/>
    <property type="match status" value="1"/>
</dbReference>
<feature type="region of interest" description="Disordered" evidence="9">
    <location>
        <begin position="489"/>
        <end position="512"/>
    </location>
</feature>
<evidence type="ECO:0000313" key="11">
    <source>
        <dbReference type="EMBL" id="KAL1882150.1"/>
    </source>
</evidence>
<keyword evidence="6" id="KW-0804">Transcription</keyword>
<comment type="caution">
    <text evidence="11">The sequence shown here is derived from an EMBL/GenBank/DDBJ whole genome shotgun (WGS) entry which is preliminary data.</text>
</comment>
<keyword evidence="4" id="KW-0805">Transcription regulation</keyword>
<dbReference type="CDD" id="cd04369">
    <property type="entry name" value="Bromodomain"/>
    <property type="match status" value="2"/>
</dbReference>
<keyword evidence="12" id="KW-1185">Reference proteome</keyword>
<sequence>MENKRKASAAGRGGGAEGGEPAAKRRKLPSDFPDLAKKESPESTTAYGLAFLEAIRKTADKHGRGVAGYFEKLLPREGNEDYYRRIQMPVSLRVIERRLYRHELADMTQLESWMKRMVNNAKDFYSRGSQTYEDAERVRKATSNYMVKTNPAYKKIPNYAASPAPAPPDWDVDAEIAAEDMPSEQAASDMASRPAQPPQTQHPTGEEDAEGEDEEMPDADAEGEADDGEAADGDAGVSRGSNTRIVLKRRGARSDETEDTPDARSASDNKGGAQFSEVPYQGLNFQQAQEKLVDELSTRQEEDDEWPYFEPFINLPPKSLKDYYQLIDEPMSLKKLWRAIKGMVGRAGATGISEFKNWAALEEKASLLWSNAFYYNEEGSEIFELAKELKDAFYEQLNEAKACVEEPPQPKIILRAPSAQAPQAQSARPKRITIHVGGGREGSQGSPAPQASHPGPSQGAGEGAANGAAPRPAPVNPVAANLVQVAGPGTPSAVMKREDSNRASPTVPPPINNGYSSSAFRPVMLPPVNGLGQSVPQHGSPNGHAPGQQQQPTAPYNFTFRCAGADLSEAILANLCLRTPLDNSTEKRFVFNVPPHPKLLQQSFTISLAANQWKLQIVPRVSPDLEQQQRPYKLYVVVNGQTLARGVPTPRETIQNGELLYDAQLHQGVNTIVLQMIAALPKGRKLPNGSDAVLEKITVLANVMKQV</sequence>
<evidence type="ECO:0000256" key="1">
    <source>
        <dbReference type="ARBA" id="ARBA00004123"/>
    </source>
</evidence>
<evidence type="ECO:0000256" key="6">
    <source>
        <dbReference type="ARBA" id="ARBA00023163"/>
    </source>
</evidence>
<dbReference type="InterPro" id="IPR037382">
    <property type="entry name" value="Rsc/polybromo"/>
</dbReference>
<evidence type="ECO:0000256" key="7">
    <source>
        <dbReference type="ARBA" id="ARBA00023242"/>
    </source>
</evidence>
<organism evidence="11 12">
    <name type="scientific">Diaporthe australafricana</name>
    <dbReference type="NCBI Taxonomy" id="127596"/>
    <lineage>
        <taxon>Eukaryota</taxon>
        <taxon>Fungi</taxon>
        <taxon>Dikarya</taxon>
        <taxon>Ascomycota</taxon>
        <taxon>Pezizomycotina</taxon>
        <taxon>Sordariomycetes</taxon>
        <taxon>Sordariomycetidae</taxon>
        <taxon>Diaporthales</taxon>
        <taxon>Diaporthaceae</taxon>
        <taxon>Diaporthe</taxon>
    </lineage>
</organism>
<comment type="subcellular location">
    <subcellularLocation>
        <location evidence="1">Nucleus</location>
    </subcellularLocation>
</comment>
<proteinExistence type="predicted"/>
<dbReference type="Proteomes" id="UP001583177">
    <property type="component" value="Unassembled WGS sequence"/>
</dbReference>
<feature type="region of interest" description="Disordered" evidence="9">
    <location>
        <begin position="1"/>
        <end position="42"/>
    </location>
</feature>
<evidence type="ECO:0000256" key="3">
    <source>
        <dbReference type="ARBA" id="ARBA00022853"/>
    </source>
</evidence>
<feature type="compositionally biased region" description="Low complexity" evidence="9">
    <location>
        <begin position="465"/>
        <end position="475"/>
    </location>
</feature>
<reference evidence="11 12" key="1">
    <citation type="journal article" date="2024" name="IMA Fungus">
        <title>IMA Genome - F19 : A genome assembly and annotation guide to empower mycologists, including annotated draft genome sequences of Ceratocystis pirilliformis, Diaporthe australafricana, Fusarium ophioides, Paecilomyces lecythidis, and Sporothrix stenoceras.</title>
        <authorList>
            <person name="Aylward J."/>
            <person name="Wilson A.M."/>
            <person name="Visagie C.M."/>
            <person name="Spraker J."/>
            <person name="Barnes I."/>
            <person name="Buitendag C."/>
            <person name="Ceriani C."/>
            <person name="Del Mar Angel L."/>
            <person name="du Plessis D."/>
            <person name="Fuchs T."/>
            <person name="Gasser K."/>
            <person name="Kramer D."/>
            <person name="Li W."/>
            <person name="Munsamy K."/>
            <person name="Piso A."/>
            <person name="Price J.L."/>
            <person name="Sonnekus B."/>
            <person name="Thomas C."/>
            <person name="van der Nest A."/>
            <person name="van Dijk A."/>
            <person name="van Heerden A."/>
            <person name="van Vuuren N."/>
            <person name="Yilmaz N."/>
            <person name="Duong T.A."/>
            <person name="van der Merwe N.A."/>
            <person name="Wingfield M.J."/>
            <person name="Wingfield B.D."/>
        </authorList>
    </citation>
    <scope>NUCLEOTIDE SEQUENCE [LARGE SCALE GENOMIC DNA]</scope>
    <source>
        <strain evidence="11 12">CMW 18300</strain>
    </source>
</reference>
<dbReference type="InterPro" id="IPR036427">
    <property type="entry name" value="Bromodomain-like_sf"/>
</dbReference>
<feature type="region of interest" description="Disordered" evidence="9">
    <location>
        <begin position="181"/>
        <end position="276"/>
    </location>
</feature>
<dbReference type="EMBL" id="JAWRVE010000004">
    <property type="protein sequence ID" value="KAL1882150.1"/>
    <property type="molecule type" value="Genomic_DNA"/>
</dbReference>
<evidence type="ECO:0000256" key="9">
    <source>
        <dbReference type="SAM" id="MobiDB-lite"/>
    </source>
</evidence>
<keyword evidence="7" id="KW-0539">Nucleus</keyword>